<keyword evidence="3" id="KW-0378">Hydrolase</keyword>
<dbReference type="InterPro" id="IPR007863">
    <property type="entry name" value="Peptidase_M16_C"/>
</dbReference>
<dbReference type="EMBL" id="CP102480">
    <property type="protein sequence ID" value="UUX51951.1"/>
    <property type="molecule type" value="Genomic_DNA"/>
</dbReference>
<feature type="domain" description="Peptidase M16 N-terminal" evidence="5">
    <location>
        <begin position="18"/>
        <end position="164"/>
    </location>
</feature>
<dbReference type="InterPro" id="IPR011765">
    <property type="entry name" value="Pept_M16_N"/>
</dbReference>
<dbReference type="Pfam" id="PF05193">
    <property type="entry name" value="Peptidase_M16_C"/>
    <property type="match status" value="1"/>
</dbReference>
<evidence type="ECO:0000256" key="2">
    <source>
        <dbReference type="ARBA" id="ARBA00007261"/>
    </source>
</evidence>
<sequence>MSNAKDGVRITELSNGVRVVTDRMASVESVSLGAWLNVGTRHEVAAENGVAHLLEHMVFKGTRRRNALQIAEEIEAVGGHMNAYTAREQTAYYVKVLKEDVPLGVDILSDILTNSTFDETELTRERHVILQEIGQAADTPDDIVFDYFQETAYPDQAMGRPVLGRSEIVRDMSRDGVMSFIGGNYAGDILVFSAAGNVEHDKVVEEVERGFGKLAPKTGAKTEAAVYKGGESRVEKDLEQLHLLLGFEGMGFHDEDFYAQQVLSMLFGGGMSSRLFQEVREKRGLVYSVYSFSAAYHDGGMFSIYAGTGEKDVAELVPVVCDELKDVAGNVTEQEVERARTQLRSGLLMSRESTSNRCEQLAQHMLVYGRPVPVEELVAKVDAVDTAAIRRTAKRLLASAPTLAALGPTSQLESYDSIRARLN</sequence>
<accession>A0A9J7AX50</accession>
<feature type="domain" description="Peptidase M16 C-terminal" evidence="6">
    <location>
        <begin position="172"/>
        <end position="343"/>
    </location>
</feature>
<proteinExistence type="inferred from homology"/>
<evidence type="ECO:0000313" key="7">
    <source>
        <dbReference type="EMBL" id="UUX51951.1"/>
    </source>
</evidence>
<dbReference type="PANTHER" id="PTHR11851">
    <property type="entry name" value="METALLOPROTEASE"/>
    <property type="match status" value="1"/>
</dbReference>
<organism evidence="7 8">
    <name type="scientific">Nisaea acidiphila</name>
    <dbReference type="NCBI Taxonomy" id="1862145"/>
    <lineage>
        <taxon>Bacteria</taxon>
        <taxon>Pseudomonadati</taxon>
        <taxon>Pseudomonadota</taxon>
        <taxon>Alphaproteobacteria</taxon>
        <taxon>Rhodospirillales</taxon>
        <taxon>Thalassobaculaceae</taxon>
        <taxon>Nisaea</taxon>
    </lineage>
</organism>
<dbReference type="Pfam" id="PF00675">
    <property type="entry name" value="Peptidase_M16"/>
    <property type="match status" value="1"/>
</dbReference>
<evidence type="ECO:0000259" key="6">
    <source>
        <dbReference type="Pfam" id="PF05193"/>
    </source>
</evidence>
<dbReference type="GO" id="GO:0004222">
    <property type="term" value="F:metalloendopeptidase activity"/>
    <property type="evidence" value="ECO:0007669"/>
    <property type="project" value="InterPro"/>
</dbReference>
<comment type="similarity">
    <text evidence="2 4">Belongs to the peptidase M16 family.</text>
</comment>
<dbReference type="KEGG" id="naci:NUH88_09645"/>
<dbReference type="SUPFAM" id="SSF63411">
    <property type="entry name" value="LuxS/MPP-like metallohydrolase"/>
    <property type="match status" value="2"/>
</dbReference>
<keyword evidence="8" id="KW-1185">Reference proteome</keyword>
<dbReference type="InterPro" id="IPR011249">
    <property type="entry name" value="Metalloenz_LuxS/M16"/>
</dbReference>
<dbReference type="AlphaFoldDB" id="A0A9J7AX50"/>
<dbReference type="Proteomes" id="UP001060336">
    <property type="component" value="Chromosome"/>
</dbReference>
<dbReference type="InterPro" id="IPR050361">
    <property type="entry name" value="MPP/UQCRC_Complex"/>
</dbReference>
<gene>
    <name evidence="7" type="ORF">NUH88_09645</name>
</gene>
<dbReference type="PROSITE" id="PS00143">
    <property type="entry name" value="INSULINASE"/>
    <property type="match status" value="1"/>
</dbReference>
<protein>
    <submittedName>
        <fullName evidence="7">Insulinase family protein</fullName>
    </submittedName>
</protein>
<dbReference type="GO" id="GO:0006508">
    <property type="term" value="P:proteolysis"/>
    <property type="evidence" value="ECO:0007669"/>
    <property type="project" value="InterPro"/>
</dbReference>
<keyword evidence="3" id="KW-0482">Metalloprotease</keyword>
<comment type="cofactor">
    <cofactor evidence="1">
        <name>Zn(2+)</name>
        <dbReference type="ChEBI" id="CHEBI:29105"/>
    </cofactor>
</comment>
<evidence type="ECO:0000259" key="5">
    <source>
        <dbReference type="Pfam" id="PF00675"/>
    </source>
</evidence>
<name>A0A9J7AX50_9PROT</name>
<evidence type="ECO:0000256" key="4">
    <source>
        <dbReference type="RuleBase" id="RU004447"/>
    </source>
</evidence>
<dbReference type="Gene3D" id="3.30.830.10">
    <property type="entry name" value="Metalloenzyme, LuxS/M16 peptidase-like"/>
    <property type="match status" value="2"/>
</dbReference>
<dbReference type="RefSeq" id="WP_257771729.1">
    <property type="nucleotide sequence ID" value="NZ_CP102480.1"/>
</dbReference>
<evidence type="ECO:0000256" key="3">
    <source>
        <dbReference type="ARBA" id="ARBA00023049"/>
    </source>
</evidence>
<keyword evidence="3" id="KW-0645">Protease</keyword>
<dbReference type="PANTHER" id="PTHR11851:SF49">
    <property type="entry name" value="MITOCHONDRIAL-PROCESSING PEPTIDASE SUBUNIT ALPHA"/>
    <property type="match status" value="1"/>
</dbReference>
<dbReference type="FunFam" id="3.30.830.10:FF:000008">
    <property type="entry name" value="Mitochondrial-processing peptidase subunit beta"/>
    <property type="match status" value="1"/>
</dbReference>
<dbReference type="GO" id="GO:0046872">
    <property type="term" value="F:metal ion binding"/>
    <property type="evidence" value="ECO:0007669"/>
    <property type="project" value="InterPro"/>
</dbReference>
<reference evidence="7" key="1">
    <citation type="submission" date="2022-08" db="EMBL/GenBank/DDBJ databases">
        <title>Nisaea acidiphila sp. nov., isolated from a marine algal debris and emended description of the genus Nisaea Urios et al. 2008.</title>
        <authorList>
            <person name="Kwon K."/>
        </authorList>
    </citation>
    <scope>NUCLEOTIDE SEQUENCE</scope>
    <source>
        <strain evidence="7">MEBiC11861</strain>
    </source>
</reference>
<evidence type="ECO:0000313" key="8">
    <source>
        <dbReference type="Proteomes" id="UP001060336"/>
    </source>
</evidence>
<dbReference type="InterPro" id="IPR001431">
    <property type="entry name" value="Pept_M16_Zn_BS"/>
</dbReference>
<evidence type="ECO:0000256" key="1">
    <source>
        <dbReference type="ARBA" id="ARBA00001947"/>
    </source>
</evidence>